<gene>
    <name evidence="1" type="ORF">BFJ65_g5579</name>
</gene>
<proteinExistence type="predicted"/>
<sequence>MASSFLDSVAISSTITRNINTESTCNPTRHGQMAVTTIDGTSKTRPSRSTGIRYHETSDYFLDSSLNILCFYHAHLRHEV</sequence>
<evidence type="ECO:0000313" key="1">
    <source>
        <dbReference type="EMBL" id="RKK22998.1"/>
    </source>
</evidence>
<accession>A0A3L6NWS1</accession>
<dbReference type="Proteomes" id="UP000270866">
    <property type="component" value="Chromosome 5"/>
</dbReference>
<name>A0A3L6NWS1_FUSOX</name>
<dbReference type="AlphaFoldDB" id="A0A3L6NWS1"/>
<protein>
    <submittedName>
        <fullName evidence="1">Uncharacterized protein</fullName>
    </submittedName>
</protein>
<comment type="caution">
    <text evidence="1">The sequence shown here is derived from an EMBL/GenBank/DDBJ whole genome shotgun (WGS) entry which is preliminary data.</text>
</comment>
<dbReference type="EMBL" id="MRCU01000003">
    <property type="protein sequence ID" value="RKK22998.1"/>
    <property type="molecule type" value="Genomic_DNA"/>
</dbReference>
<organism evidence="1">
    <name type="scientific">Fusarium oxysporum f. sp. cepae</name>
    <dbReference type="NCBI Taxonomy" id="396571"/>
    <lineage>
        <taxon>Eukaryota</taxon>
        <taxon>Fungi</taxon>
        <taxon>Dikarya</taxon>
        <taxon>Ascomycota</taxon>
        <taxon>Pezizomycotina</taxon>
        <taxon>Sordariomycetes</taxon>
        <taxon>Hypocreomycetidae</taxon>
        <taxon>Hypocreales</taxon>
        <taxon>Nectriaceae</taxon>
        <taxon>Fusarium</taxon>
        <taxon>Fusarium oxysporum species complex</taxon>
    </lineage>
</organism>
<reference evidence="1" key="1">
    <citation type="journal article" date="2018" name="Sci. Rep.">
        <title>Characterisation of pathogen-specific regions and novel effector candidates in Fusarium oxysporum f. sp. cepae.</title>
        <authorList>
            <person name="Armitage A.D."/>
            <person name="Taylor A."/>
            <person name="Sobczyk M.K."/>
            <person name="Baxter L."/>
            <person name="Greenfield B.P."/>
            <person name="Bates H.J."/>
            <person name="Wilson F."/>
            <person name="Jackson A.C."/>
            <person name="Ott S."/>
            <person name="Harrison R.J."/>
            <person name="Clarkson J.P."/>
        </authorList>
    </citation>
    <scope>NUCLEOTIDE SEQUENCE [LARGE SCALE GENOMIC DNA]</scope>
    <source>
        <strain evidence="1">FoC_Fus2</strain>
    </source>
</reference>